<feature type="region of interest" description="Disordered" evidence="5">
    <location>
        <begin position="1179"/>
        <end position="1212"/>
    </location>
</feature>
<feature type="compositionally biased region" description="Basic and acidic residues" evidence="5">
    <location>
        <begin position="607"/>
        <end position="622"/>
    </location>
</feature>
<evidence type="ECO:0000256" key="1">
    <source>
        <dbReference type="ARBA" id="ARBA00022737"/>
    </source>
</evidence>
<feature type="compositionally biased region" description="Basic and acidic residues" evidence="5">
    <location>
        <begin position="559"/>
        <end position="599"/>
    </location>
</feature>
<gene>
    <name evidence="6" type="ORF">TrCOL_g7890</name>
</gene>
<evidence type="ECO:0000313" key="7">
    <source>
        <dbReference type="Proteomes" id="UP001165065"/>
    </source>
</evidence>
<dbReference type="Gene3D" id="1.25.40.20">
    <property type="entry name" value="Ankyrin repeat-containing domain"/>
    <property type="match status" value="1"/>
</dbReference>
<dbReference type="Proteomes" id="UP001165065">
    <property type="component" value="Unassembled WGS sequence"/>
</dbReference>
<feature type="coiled-coil region" evidence="4">
    <location>
        <begin position="902"/>
        <end position="929"/>
    </location>
</feature>
<evidence type="ECO:0000256" key="5">
    <source>
        <dbReference type="SAM" id="MobiDB-lite"/>
    </source>
</evidence>
<feature type="compositionally biased region" description="Basic and acidic residues" evidence="5">
    <location>
        <begin position="436"/>
        <end position="446"/>
    </location>
</feature>
<dbReference type="InterPro" id="IPR002110">
    <property type="entry name" value="Ankyrin_rpt"/>
</dbReference>
<feature type="region of interest" description="Disordered" evidence="5">
    <location>
        <begin position="430"/>
        <end position="534"/>
    </location>
</feature>
<evidence type="ECO:0000256" key="3">
    <source>
        <dbReference type="PROSITE-ProRule" id="PRU00023"/>
    </source>
</evidence>
<feature type="region of interest" description="Disordered" evidence="5">
    <location>
        <begin position="22"/>
        <end position="42"/>
    </location>
</feature>
<organism evidence="6 7">
    <name type="scientific">Triparma columacea</name>
    <dbReference type="NCBI Taxonomy" id="722753"/>
    <lineage>
        <taxon>Eukaryota</taxon>
        <taxon>Sar</taxon>
        <taxon>Stramenopiles</taxon>
        <taxon>Ochrophyta</taxon>
        <taxon>Bolidophyceae</taxon>
        <taxon>Parmales</taxon>
        <taxon>Triparmaceae</taxon>
        <taxon>Triparma</taxon>
    </lineage>
</organism>
<feature type="compositionally biased region" description="Basic and acidic residues" evidence="5">
    <location>
        <begin position="1182"/>
        <end position="1204"/>
    </location>
</feature>
<feature type="repeat" description="ANK" evidence="3">
    <location>
        <begin position="986"/>
        <end position="1018"/>
    </location>
</feature>
<feature type="region of interest" description="Disordered" evidence="5">
    <location>
        <begin position="405"/>
        <end position="424"/>
    </location>
</feature>
<sequence>MATPSMMRKMAEDDVKESLDAFKSAKVGGDGTQGASQKDKDRMTFKLNKHAGVWGNEESYQMAMRHYTKFLGDHPVWGHKAVTGQYPIKQAKDTRYPTYTQSTWWPSGKTTLYQYCNCHEKKESSRYKTRKLRRNHCPECGYWQEKHEEEYDWDPVVDKNRGKPEIGNVIESMHDVRGVSYDINHKNAGLITEKQKIVGLARDIGGKGNIGESYDANLHSRQMETSTPDGPAFYRMKKRNNDLQQQMEDKKKAELVAKVQKKTESQLRNEARNREPKFIEGMTVKFEWELGEPMPYGARDEPEKEVEGPARRRMENRNKTKMELMQQPHNVTDRVAYAKGNILKEMQEEEKAGRIGKALKYYKMVSEGRKGVMAEIMEEDKKNERERRENEMKVLEEKKSMRIAETKKNSAAKGSMGRGNVKDRMMARTTFGQKSLHSDKYVEKQRSKMSKYLNVGEGDEKKRRGKRRKKKKKKKEGEEKEGEEWEEEEKRAKEERRKEKKERRRQREIEKVKQGTKNIIGRGGGGGGIDDDGSVGSLVSQGSLVIMNLSQQQAAYQARVEREKAEKEDAQRESVEKEVRNKEVAEDITKRKEKNEKRKEAKRKKREGMELKEEKKRRREEATLIDGEGNEGSEEAKKREKMKGGLIKKLRSFKLPPIGSWSMKRTKVVVEEGDGAGEEGGSEAQKVVVGEVEGDRERKVDASAEVDLETGEGGAEAEGEIGLEKAAEEKEVVQEALLFKLGKFVYLISTWTLWLLERPLLVLPHKYNPYKQWRARQIAKHIMRESTGASFMESQMGNKFKKSPVMFVVDWIIQFLHEKYRRLQIAMTSIFLYIYRFITRHNRIYTYDDLEGGAYDGDNSLVVRCFAQKLRKGMVKLDVNGRTPDGKTPIQCCFEGLLDVDRRAKEQKKEEELKEAEKIAEAIEDGEGEAKVRGRMMLSGMMTGLNRVAKMTGLKVDPVTKYNKTLATLLSMGADVLLPQEVSSSPGYSLIHLAAAAGNCKRLAWLLTKGAGVDTLTLLDSMTPLHVACMRGQSEVCMMLLTRGASLNPRDKYGRTPLHLAAETGGTHITRVMLLCGAKKGIWDNKGKTPFDYAVRMGRASTVESLLVFRAPSMNSRQNLNFLFHKMLADGEHKEKRQMARLERGADDAVDAAKEGVRRGITLLKWGANMIKTGARVADGAARGDNETQKMREEREKREAETKAEGGALRSGARKTWGKVAMSLKALTGKKEVVDLDAVADDFGLEP</sequence>
<comment type="caution">
    <text evidence="6">The sequence shown here is derived from an EMBL/GenBank/DDBJ whole genome shotgun (WGS) entry which is preliminary data.</text>
</comment>
<evidence type="ECO:0000256" key="2">
    <source>
        <dbReference type="ARBA" id="ARBA00023043"/>
    </source>
</evidence>
<dbReference type="EMBL" id="BRYA01001167">
    <property type="protein sequence ID" value="GMI39909.1"/>
    <property type="molecule type" value="Genomic_DNA"/>
</dbReference>
<dbReference type="AlphaFoldDB" id="A0A9W7L874"/>
<evidence type="ECO:0000256" key="4">
    <source>
        <dbReference type="SAM" id="Coils"/>
    </source>
</evidence>
<dbReference type="PANTHER" id="PTHR24198">
    <property type="entry name" value="ANKYRIN REPEAT AND PROTEIN KINASE DOMAIN-CONTAINING PROTEIN"/>
    <property type="match status" value="1"/>
</dbReference>
<name>A0A9W7L874_9STRA</name>
<keyword evidence="4" id="KW-0175">Coiled coil</keyword>
<protein>
    <submittedName>
        <fullName evidence="6">Uncharacterized protein</fullName>
    </submittedName>
</protein>
<dbReference type="Pfam" id="PF12796">
    <property type="entry name" value="Ank_2"/>
    <property type="match status" value="1"/>
</dbReference>
<dbReference type="PANTHER" id="PTHR24198:SF165">
    <property type="entry name" value="ANKYRIN REPEAT-CONTAINING PROTEIN-RELATED"/>
    <property type="match status" value="1"/>
</dbReference>
<dbReference type="PROSITE" id="PS50297">
    <property type="entry name" value="ANK_REP_REGION"/>
    <property type="match status" value="2"/>
</dbReference>
<dbReference type="PROSITE" id="PS50088">
    <property type="entry name" value="ANK_REPEAT"/>
    <property type="match status" value="3"/>
</dbReference>
<dbReference type="SMART" id="SM00248">
    <property type="entry name" value="ANK"/>
    <property type="match status" value="4"/>
</dbReference>
<feature type="repeat" description="ANK" evidence="3">
    <location>
        <begin position="1020"/>
        <end position="1052"/>
    </location>
</feature>
<proteinExistence type="predicted"/>
<feature type="region of interest" description="Disordered" evidence="5">
    <location>
        <begin position="552"/>
        <end position="642"/>
    </location>
</feature>
<feature type="compositionally biased region" description="Basic and acidic residues" evidence="5">
    <location>
        <begin position="488"/>
        <end position="497"/>
    </location>
</feature>
<feature type="repeat" description="ANK" evidence="3">
    <location>
        <begin position="1053"/>
        <end position="1085"/>
    </location>
</feature>
<evidence type="ECO:0000313" key="6">
    <source>
        <dbReference type="EMBL" id="GMI39909.1"/>
    </source>
</evidence>
<dbReference type="SUPFAM" id="SSF48403">
    <property type="entry name" value="Ankyrin repeat"/>
    <property type="match status" value="1"/>
</dbReference>
<reference evidence="7" key="1">
    <citation type="journal article" date="2023" name="Commun. Biol.">
        <title>Genome analysis of Parmales, the sister group of diatoms, reveals the evolutionary specialization of diatoms from phago-mixotrophs to photoautotrophs.</title>
        <authorList>
            <person name="Ban H."/>
            <person name="Sato S."/>
            <person name="Yoshikawa S."/>
            <person name="Yamada K."/>
            <person name="Nakamura Y."/>
            <person name="Ichinomiya M."/>
            <person name="Sato N."/>
            <person name="Blanc-Mathieu R."/>
            <person name="Endo H."/>
            <person name="Kuwata A."/>
            <person name="Ogata H."/>
        </authorList>
    </citation>
    <scope>NUCLEOTIDE SEQUENCE [LARGE SCALE GENOMIC DNA]</scope>
</reference>
<accession>A0A9W7L874</accession>
<feature type="compositionally biased region" description="Basic residues" evidence="5">
    <location>
        <begin position="463"/>
        <end position="474"/>
    </location>
</feature>
<dbReference type="OrthoDB" id="539213at2759"/>
<keyword evidence="1" id="KW-0677">Repeat</keyword>
<keyword evidence="7" id="KW-1185">Reference proteome</keyword>
<keyword evidence="2 3" id="KW-0040">ANK repeat</keyword>
<dbReference type="InterPro" id="IPR036770">
    <property type="entry name" value="Ankyrin_rpt-contain_sf"/>
</dbReference>